<proteinExistence type="predicted"/>
<protein>
    <submittedName>
        <fullName evidence="1">Uncharacterized protein</fullName>
    </submittedName>
</protein>
<reference evidence="1" key="1">
    <citation type="journal article" date="2023" name="G3 (Bethesda)">
        <title>Whole genome assemblies of Zophobas morio and Tenebrio molitor.</title>
        <authorList>
            <person name="Kaur S."/>
            <person name="Stinson S.A."/>
            <person name="diCenzo G.C."/>
        </authorList>
    </citation>
    <scope>NUCLEOTIDE SEQUENCE</scope>
    <source>
        <strain evidence="1">QUZm001</strain>
    </source>
</reference>
<dbReference type="AlphaFoldDB" id="A0AA38HJU2"/>
<dbReference type="EMBL" id="JALNTZ010000012">
    <property type="protein sequence ID" value="KAJ3639153.1"/>
    <property type="molecule type" value="Genomic_DNA"/>
</dbReference>
<evidence type="ECO:0000313" key="2">
    <source>
        <dbReference type="Proteomes" id="UP001168821"/>
    </source>
</evidence>
<dbReference type="Proteomes" id="UP001168821">
    <property type="component" value="Unassembled WGS sequence"/>
</dbReference>
<comment type="caution">
    <text evidence="1">The sequence shown here is derived from an EMBL/GenBank/DDBJ whole genome shotgun (WGS) entry which is preliminary data.</text>
</comment>
<keyword evidence="2" id="KW-1185">Reference proteome</keyword>
<organism evidence="1 2">
    <name type="scientific">Zophobas morio</name>
    <dbReference type="NCBI Taxonomy" id="2755281"/>
    <lineage>
        <taxon>Eukaryota</taxon>
        <taxon>Metazoa</taxon>
        <taxon>Ecdysozoa</taxon>
        <taxon>Arthropoda</taxon>
        <taxon>Hexapoda</taxon>
        <taxon>Insecta</taxon>
        <taxon>Pterygota</taxon>
        <taxon>Neoptera</taxon>
        <taxon>Endopterygota</taxon>
        <taxon>Coleoptera</taxon>
        <taxon>Polyphaga</taxon>
        <taxon>Cucujiformia</taxon>
        <taxon>Tenebrionidae</taxon>
        <taxon>Zophobas</taxon>
    </lineage>
</organism>
<accession>A0AA38HJU2</accession>
<sequence>MSTHLLQGQPLEILKSKILSIAQNSRPEHYFGIFVTKIICSYSIVLLHSVIEVSCLQVDYHRVVVADPKIRTHIPVPSKDLLERCVRKRDVYIARTNWPGKSKELAVLIQHHQPTLDDVLCQNISPDVSISCCFRVFAVPHQQGSTCIQTY</sequence>
<evidence type="ECO:0000313" key="1">
    <source>
        <dbReference type="EMBL" id="KAJ3639153.1"/>
    </source>
</evidence>
<name>A0AA38HJU2_9CUCU</name>
<gene>
    <name evidence="1" type="ORF">Zmor_004024</name>
</gene>